<dbReference type="Pfam" id="PF11256">
    <property type="entry name" value="SAV0927-like"/>
    <property type="match status" value="1"/>
</dbReference>
<dbReference type="AlphaFoldDB" id="A0A417YEM1"/>
<dbReference type="Proteomes" id="UP000284416">
    <property type="component" value="Unassembled WGS sequence"/>
</dbReference>
<comment type="caution">
    <text evidence="1">The sequence shown here is derived from an EMBL/GenBank/DDBJ whole genome shotgun (WGS) entry which is preliminary data.</text>
</comment>
<proteinExistence type="predicted"/>
<accession>A0A417YEM1</accession>
<dbReference type="EMBL" id="QWEG01000025">
    <property type="protein sequence ID" value="RHW31124.1"/>
    <property type="molecule type" value="Genomic_DNA"/>
</dbReference>
<keyword evidence="2" id="KW-1185">Reference proteome</keyword>
<evidence type="ECO:0000313" key="1">
    <source>
        <dbReference type="EMBL" id="RHW31124.1"/>
    </source>
</evidence>
<name>A0A417YEM1_9BACI</name>
<dbReference type="OrthoDB" id="2353476at2"/>
<organism evidence="1 2">
    <name type="scientific">Neobacillus notoginsengisoli</name>
    <dbReference type="NCBI Taxonomy" id="1578198"/>
    <lineage>
        <taxon>Bacteria</taxon>
        <taxon>Bacillati</taxon>
        <taxon>Bacillota</taxon>
        <taxon>Bacilli</taxon>
        <taxon>Bacillales</taxon>
        <taxon>Bacillaceae</taxon>
        <taxon>Neobacillus</taxon>
    </lineage>
</organism>
<evidence type="ECO:0000313" key="2">
    <source>
        <dbReference type="Proteomes" id="UP000284416"/>
    </source>
</evidence>
<reference evidence="1 2" key="1">
    <citation type="journal article" date="2017" name="Int. J. Syst. Evol. Microbiol.">
        <title>Bacillus notoginsengisoli sp. nov., a novel bacterium isolated from the rhizosphere of Panax notoginseng.</title>
        <authorList>
            <person name="Zhang M.Y."/>
            <person name="Cheng J."/>
            <person name="Cai Y."/>
            <person name="Zhang T.Y."/>
            <person name="Wu Y.Y."/>
            <person name="Manikprabhu D."/>
            <person name="Li W.J."/>
            <person name="Zhang Y.X."/>
        </authorList>
    </citation>
    <scope>NUCLEOTIDE SEQUENCE [LARGE SCALE GENOMIC DNA]</scope>
    <source>
        <strain evidence="1 2">JCM 30743</strain>
    </source>
</reference>
<dbReference type="InterPro" id="IPR021415">
    <property type="entry name" value="SAV0927-like"/>
</dbReference>
<gene>
    <name evidence="1" type="ORF">D1B31_22735</name>
</gene>
<protein>
    <submittedName>
        <fullName evidence="1">DUF3055 domain-containing protein</fullName>
    </submittedName>
</protein>
<dbReference type="RefSeq" id="WP_118924783.1">
    <property type="nucleotide sequence ID" value="NZ_QWEG01000025.1"/>
</dbReference>
<sequence>MNQFERLYDEQENVKVRFTGFTTENARYDFGVVYSSLFFGKPLVVCMQTGRSTLLEPKDLDNIDHLQHVFRIGDEEQVIELVEFFHEILPVAPFSTQYD</sequence>